<protein>
    <submittedName>
        <fullName evidence="2">Uncharacterized protein</fullName>
    </submittedName>
</protein>
<organism evidence="2 3">
    <name type="scientific">Macrolepiota fuliginosa MF-IS2</name>
    <dbReference type="NCBI Taxonomy" id="1400762"/>
    <lineage>
        <taxon>Eukaryota</taxon>
        <taxon>Fungi</taxon>
        <taxon>Dikarya</taxon>
        <taxon>Basidiomycota</taxon>
        <taxon>Agaricomycotina</taxon>
        <taxon>Agaricomycetes</taxon>
        <taxon>Agaricomycetidae</taxon>
        <taxon>Agaricales</taxon>
        <taxon>Agaricineae</taxon>
        <taxon>Agaricaceae</taxon>
        <taxon>Macrolepiota</taxon>
    </lineage>
</organism>
<feature type="region of interest" description="Disordered" evidence="1">
    <location>
        <begin position="1"/>
        <end position="140"/>
    </location>
</feature>
<feature type="compositionally biased region" description="Basic residues" evidence="1">
    <location>
        <begin position="685"/>
        <end position="696"/>
    </location>
</feature>
<feature type="compositionally biased region" description="Polar residues" evidence="1">
    <location>
        <begin position="489"/>
        <end position="500"/>
    </location>
</feature>
<evidence type="ECO:0000313" key="3">
    <source>
        <dbReference type="Proteomes" id="UP000807342"/>
    </source>
</evidence>
<feature type="compositionally biased region" description="Polar residues" evidence="1">
    <location>
        <begin position="77"/>
        <end position="88"/>
    </location>
</feature>
<feature type="compositionally biased region" description="Polar residues" evidence="1">
    <location>
        <begin position="40"/>
        <end position="50"/>
    </location>
</feature>
<comment type="caution">
    <text evidence="2">The sequence shown here is derived from an EMBL/GenBank/DDBJ whole genome shotgun (WGS) entry which is preliminary data.</text>
</comment>
<feature type="compositionally biased region" description="Polar residues" evidence="1">
    <location>
        <begin position="193"/>
        <end position="207"/>
    </location>
</feature>
<feature type="compositionally biased region" description="Low complexity" evidence="1">
    <location>
        <begin position="53"/>
        <end position="66"/>
    </location>
</feature>
<feature type="region of interest" description="Disordered" evidence="1">
    <location>
        <begin position="553"/>
        <end position="699"/>
    </location>
</feature>
<feature type="compositionally biased region" description="Acidic residues" evidence="1">
    <location>
        <begin position="152"/>
        <end position="169"/>
    </location>
</feature>
<evidence type="ECO:0000256" key="1">
    <source>
        <dbReference type="SAM" id="MobiDB-lite"/>
    </source>
</evidence>
<feature type="compositionally biased region" description="Basic and acidic residues" evidence="1">
    <location>
        <begin position="440"/>
        <end position="483"/>
    </location>
</feature>
<name>A0A9P5XBR0_9AGAR</name>
<feature type="region of interest" description="Disordered" evidence="1">
    <location>
        <begin position="152"/>
        <end position="223"/>
    </location>
</feature>
<sequence length="705" mass="78298">MDDDYIMADNQIEKSKSPDSDPVACGSNTSTITHAGAGQSVGQLDQTPTPAHSFVSPFTTTPPTSFIQPGLSLASVGATSSQRSSEPRQPTMGAKPLGRTQTLGSLGPAPSLGRTSSDIFSGSGNASLFEQHDSSVDDDTLIKSDVDADIDIEVDDWQDGTQPLEEDVAMGEPQSQSQQQQQTGTTLAPPPSLTVSTNPSSAQSQHRFPSPVPTEPEDPDPEFISNQLARHQIKVTDYGMYPPYTAAAPHPPTLSPNTTPNTNGNNPNINISLTPEIFDPYKALGEFEYRLRQNPRTLPIPGKSLRRLLEINWVSVEEVRKRCSTDDIKNLEEFDERNRLRALRLSEKARTRQKDLSVSSGDEDGSGNGWGFGFNPDGSYPYLTLGYTNVPTYAERDELVNSVRPLFVTVDRVVRMAMAMERERERDRLEAEEAMAARRKREEEETKEREREAELERENIQREMNEERDREIREETAREEAKKSLGAWVSSSTTAPNTAGTIKIPPRGDTYGVAPTARKRSPHQAWADDDDAGDHEDEGDWDIEAKRLRLARSQSETWYEQERRLQQEQQAQQSQSQSRPQSQSPRKLPPAHAHTHSRSQSQSQSMNFVPPEKQYPAPLSTYDPHLYPDAASVIESQSQSQSQRGGAYAREGTPLNNPEDPQGQSQREGEGADVEEDTRPNALKRSPKKGLKRGLTRGRTLVQIC</sequence>
<gene>
    <name evidence="2" type="ORF">P691DRAFT_776692</name>
</gene>
<dbReference type="EMBL" id="MU151234">
    <property type="protein sequence ID" value="KAF9446675.1"/>
    <property type="molecule type" value="Genomic_DNA"/>
</dbReference>
<dbReference type="Proteomes" id="UP000807342">
    <property type="component" value="Unassembled WGS sequence"/>
</dbReference>
<feature type="compositionally biased region" description="Basic and acidic residues" evidence="1">
    <location>
        <begin position="130"/>
        <end position="140"/>
    </location>
</feature>
<dbReference type="AlphaFoldDB" id="A0A9P5XBR0"/>
<proteinExistence type="predicted"/>
<feature type="compositionally biased region" description="Polar residues" evidence="1">
    <location>
        <begin position="113"/>
        <end position="128"/>
    </location>
</feature>
<feature type="compositionally biased region" description="Low complexity" evidence="1">
    <location>
        <begin position="567"/>
        <end position="584"/>
    </location>
</feature>
<feature type="compositionally biased region" description="Acidic residues" evidence="1">
    <location>
        <begin position="527"/>
        <end position="540"/>
    </location>
</feature>
<reference evidence="2" key="1">
    <citation type="submission" date="2020-11" db="EMBL/GenBank/DDBJ databases">
        <authorList>
            <consortium name="DOE Joint Genome Institute"/>
            <person name="Ahrendt S."/>
            <person name="Riley R."/>
            <person name="Andreopoulos W."/>
            <person name="Labutti K."/>
            <person name="Pangilinan J."/>
            <person name="Ruiz-Duenas F.J."/>
            <person name="Barrasa J.M."/>
            <person name="Sanchez-Garcia M."/>
            <person name="Camarero S."/>
            <person name="Miyauchi S."/>
            <person name="Serrano A."/>
            <person name="Linde D."/>
            <person name="Babiker R."/>
            <person name="Drula E."/>
            <person name="Ayuso-Fernandez I."/>
            <person name="Pacheco R."/>
            <person name="Padilla G."/>
            <person name="Ferreira P."/>
            <person name="Barriuso J."/>
            <person name="Kellner H."/>
            <person name="Castanera R."/>
            <person name="Alfaro M."/>
            <person name="Ramirez L."/>
            <person name="Pisabarro A.G."/>
            <person name="Kuo A."/>
            <person name="Tritt A."/>
            <person name="Lipzen A."/>
            <person name="He G."/>
            <person name="Yan M."/>
            <person name="Ng V."/>
            <person name="Cullen D."/>
            <person name="Martin F."/>
            <person name="Rosso M.-N."/>
            <person name="Henrissat B."/>
            <person name="Hibbett D."/>
            <person name="Martinez A.T."/>
            <person name="Grigoriev I.V."/>
        </authorList>
    </citation>
    <scope>NUCLEOTIDE SEQUENCE</scope>
    <source>
        <strain evidence="2">MF-IS2</strain>
    </source>
</reference>
<accession>A0A9P5XBR0</accession>
<evidence type="ECO:0000313" key="2">
    <source>
        <dbReference type="EMBL" id="KAF9446675.1"/>
    </source>
</evidence>
<feature type="region of interest" description="Disordered" evidence="1">
    <location>
        <begin position="437"/>
        <end position="540"/>
    </location>
</feature>
<dbReference type="OrthoDB" id="2997660at2759"/>
<keyword evidence="3" id="KW-1185">Reference proteome</keyword>